<sequence length="66" mass="7474">MKLNRISIIDLDLLEGSHSYKFIIPGSGIFRFTLNNQLKKKVRLIDYMNEGTGSLFTSLDCSYAVS</sequence>
<accession>A0A6V7UQC8</accession>
<dbReference type="Proteomes" id="UP000580250">
    <property type="component" value="Unassembled WGS sequence"/>
</dbReference>
<protein>
    <submittedName>
        <fullName evidence="1">Uncharacterized protein</fullName>
    </submittedName>
</protein>
<evidence type="ECO:0000313" key="1">
    <source>
        <dbReference type="EMBL" id="CAD2163377.1"/>
    </source>
</evidence>
<proteinExistence type="predicted"/>
<dbReference type="AlphaFoldDB" id="A0A6V7UQC8"/>
<organism evidence="1 2">
    <name type="scientific">Meloidogyne enterolobii</name>
    <name type="common">Root-knot nematode worm</name>
    <name type="synonym">Meloidogyne mayaguensis</name>
    <dbReference type="NCBI Taxonomy" id="390850"/>
    <lineage>
        <taxon>Eukaryota</taxon>
        <taxon>Metazoa</taxon>
        <taxon>Ecdysozoa</taxon>
        <taxon>Nematoda</taxon>
        <taxon>Chromadorea</taxon>
        <taxon>Rhabditida</taxon>
        <taxon>Tylenchina</taxon>
        <taxon>Tylenchomorpha</taxon>
        <taxon>Tylenchoidea</taxon>
        <taxon>Meloidogynidae</taxon>
        <taxon>Meloidogyninae</taxon>
        <taxon>Meloidogyne</taxon>
    </lineage>
</organism>
<gene>
    <name evidence="1" type="ORF">MENT_LOCUS15970</name>
</gene>
<dbReference type="EMBL" id="CAJEWN010000097">
    <property type="protein sequence ID" value="CAD2163377.1"/>
    <property type="molecule type" value="Genomic_DNA"/>
</dbReference>
<reference evidence="1 2" key="1">
    <citation type="submission" date="2020-08" db="EMBL/GenBank/DDBJ databases">
        <authorList>
            <person name="Koutsovoulos G."/>
            <person name="Danchin GJ E."/>
        </authorList>
    </citation>
    <scope>NUCLEOTIDE SEQUENCE [LARGE SCALE GENOMIC DNA]</scope>
</reference>
<dbReference type="OrthoDB" id="5903328at2759"/>
<comment type="caution">
    <text evidence="1">The sequence shown here is derived from an EMBL/GenBank/DDBJ whole genome shotgun (WGS) entry which is preliminary data.</text>
</comment>
<name>A0A6V7UQC8_MELEN</name>
<evidence type="ECO:0000313" key="2">
    <source>
        <dbReference type="Proteomes" id="UP000580250"/>
    </source>
</evidence>